<dbReference type="Pfam" id="PF02373">
    <property type="entry name" value="JmjC"/>
    <property type="match status" value="1"/>
</dbReference>
<keyword evidence="5" id="KW-0479">Metal-binding</keyword>
<gene>
    <name evidence="25" type="ORF">D9C73_025094</name>
</gene>
<dbReference type="FunFam" id="2.60.120.650:FF:000035">
    <property type="entry name" value="PHD transcription factor Rum1"/>
    <property type="match status" value="1"/>
</dbReference>
<dbReference type="PROSITE" id="PS50016">
    <property type="entry name" value="ZF_PHD_2"/>
    <property type="match status" value="2"/>
</dbReference>
<dbReference type="GO" id="GO:0032259">
    <property type="term" value="P:methylation"/>
    <property type="evidence" value="ECO:0007669"/>
    <property type="project" value="UniProtKB-KW"/>
</dbReference>
<evidence type="ECO:0000256" key="17">
    <source>
        <dbReference type="ARBA" id="ARBA00048734"/>
    </source>
</evidence>
<evidence type="ECO:0000256" key="2">
    <source>
        <dbReference type="ARBA" id="ARBA00004123"/>
    </source>
</evidence>
<dbReference type="InterPro" id="IPR004198">
    <property type="entry name" value="Znf_C5HC2"/>
</dbReference>
<evidence type="ECO:0000256" key="15">
    <source>
        <dbReference type="ARBA" id="ARBA00023163"/>
    </source>
</evidence>
<evidence type="ECO:0000259" key="22">
    <source>
        <dbReference type="PROSITE" id="PS51011"/>
    </source>
</evidence>
<dbReference type="InterPro" id="IPR001965">
    <property type="entry name" value="Znf_PHD"/>
</dbReference>
<dbReference type="FunFam" id="2.60.120.650:FF:000001">
    <property type="entry name" value="Putative lysine-specific demethylase 5b"/>
    <property type="match status" value="1"/>
</dbReference>
<keyword evidence="16" id="KW-0539">Nucleus</keyword>
<dbReference type="PROSITE" id="PS51184">
    <property type="entry name" value="JMJC"/>
    <property type="match status" value="1"/>
</dbReference>
<dbReference type="SMART" id="SM00545">
    <property type="entry name" value="JmjN"/>
    <property type="match status" value="1"/>
</dbReference>
<dbReference type="CDD" id="cd15606">
    <property type="entry name" value="PHD2_KDM5A"/>
    <property type="match status" value="1"/>
</dbReference>
<keyword evidence="11" id="KW-0560">Oxidoreductase</keyword>
<dbReference type="GO" id="GO:0048511">
    <property type="term" value="P:rhythmic process"/>
    <property type="evidence" value="ECO:0007669"/>
    <property type="project" value="UniProtKB-KW"/>
</dbReference>
<comment type="subcellular location">
    <subcellularLocation>
        <location evidence="2">Nucleus</location>
    </subcellularLocation>
</comment>
<dbReference type="GO" id="GO:0008168">
    <property type="term" value="F:methyltransferase activity"/>
    <property type="evidence" value="ECO:0007669"/>
    <property type="project" value="UniProtKB-KW"/>
</dbReference>
<comment type="catalytic activity">
    <reaction evidence="17">
        <text>N(6),N(6),N(6)-trimethyl-L-lysyl(4)-[histone H3] + 3 2-oxoglutarate + 3 O2 = L-lysyl(4)-[histone H3] + 3 formaldehyde + 3 succinate + 3 CO2</text>
        <dbReference type="Rhea" id="RHEA:60208"/>
        <dbReference type="Rhea" id="RHEA-COMP:15537"/>
        <dbReference type="Rhea" id="RHEA-COMP:15547"/>
        <dbReference type="ChEBI" id="CHEBI:15379"/>
        <dbReference type="ChEBI" id="CHEBI:16526"/>
        <dbReference type="ChEBI" id="CHEBI:16810"/>
        <dbReference type="ChEBI" id="CHEBI:16842"/>
        <dbReference type="ChEBI" id="CHEBI:29969"/>
        <dbReference type="ChEBI" id="CHEBI:30031"/>
        <dbReference type="ChEBI" id="CHEBI:61961"/>
        <dbReference type="EC" id="1.14.11.67"/>
    </reaction>
</comment>
<evidence type="ECO:0000259" key="23">
    <source>
        <dbReference type="PROSITE" id="PS51183"/>
    </source>
</evidence>
<feature type="compositionally biased region" description="Basic and acidic residues" evidence="20">
    <location>
        <begin position="209"/>
        <end position="243"/>
    </location>
</feature>
<dbReference type="SUPFAM" id="SSF57903">
    <property type="entry name" value="FYVE/PHD zinc finger"/>
    <property type="match status" value="3"/>
</dbReference>
<sequence>MSAFAEFVPPPECPVFEPSWEDFSDPLGFINKIRPIAEKTGICKIRPPEDWQPPFACDVRNFHFTPRVQRLNELEALTRVKLNFLDQIAKFWELQGSKIRFPHVERKVLDLYQLSKIVSAEGGFETICKEKRWSKVASRMGFPSGKGTGSLLRSHYERILYPYELFQSGATLTGIQRLYEEGDDGEELDEGVGEEAVEEDEQDEEDDKEKDVEGDGMQTKDRLLPERRSRRLKSERENKEPKGLKIFGTSPKMVGLEIVSADDGFNKKQRHLKAQAFAIKMRPRKETLEVNFIDLYLCLVCGRGDEEDRLLLCDGCDDSYHTFCLIPPLQDVPKGDWRCPKCVAEECSKPREAFGFEQAVREYSLQSFGEMADQFKSDYFNMPVHMVPTELVEKEFWRLVSSIEEDVIVEYGADISSKDVGSGFPVRDGKRRLLGDEECLEQSVLTHINVDISGMKVPWLYVGMCFSSFCWHIEDHWSYSINFLHWGEPKTWYGVPASAAEQLEAVMKKLAPELFDSQPDLLHQLVTIMNPNVLMEHGVPVYRTNQCAGEFVVTFPRAYHSGFNQGYNFAEAVNFCTADWLPMGRQCVAHYRRLHRYCVFSHEELLCKMAADPESLDVELAAAVFKEMGEMMEEETKLRQAVQEIGVLSSEQEVFELLPDDERQCYKCKTTCFLSALTCSCSPERLVCLHHAADLCDCPHGNKCLRYRYDLEEFPSMLYGVKTRAQSYDTWSKRVTEALAADQKNKKDLIELKVLLEDAEDRKYPEKALFRRLREMVKEAETCSSVAQLLLSRKQRHSSRLRSESSRNRTKLTVDELKAFVDQLYRLPCIISQARQVKELLENVEDFHERAQVALSDEMPDSSKLQALLDLGSGLDVELPELPRLKQELQQARWLDEVRVTLAEPHRVTLELMKRLIDSGVGLAPHHAVEKAMAELQEILTVSERWEDKARACLQARPRHSMVTLESIVLEARNIPAYLPNILALREALQKAKDWTSKVEAIQSGGSYAYLEQLESLLARGRSIPVRLDPLAQVESQVAAARAWRERTARTFLKKNSTYTLLQVLSPRMDIGVYGNSKSKRKRAKELMEKERGGFDPDALSDLEESLEEVRDPSTVVSAFKAKEQKEVESIHSLRAANLAKMAMADRIEEVKFCLCRKTASGFMLQCELCKDWFHGACVPLPKTGTQKKLGVGWQSNSKDSKFLCPLCQRSRRPRLETILSLLVSLQKLPVRLPEGEALQCLTERAMSWQDQARRALATEELSSALAKLSVLSQRMDPGEVKPYLFCDEEIPVKSEEVVSHMWPAVTPSFCAEHAYSSASKSCVQKSSPGRPPWYHRSLEPPVLELSPQAKAQLEELMMLGDLLEVSLDETQHIWRILQATHPPSEERFLQVMEPDDSLMEKPLKIKLKDSEKKRKRKLERAEHHHMLMAAAVGGVSGMGDMRPAKSKELKRVGLELGLGGKPKKKKLKLNLDKNREMKQLAKRLAKEEKERKRKEKAVAKAEAIREGLEKRKEKKILDIPSKYDWSGAEDSNDENAVDWVQCDGGCDEWFHQVCVGVSCEMAENEDYICMDCSRKAMAASGGTVTVEEVAEESVVVLATSMCGGIQSLPSSSIVASWSHVPTSASHINPATLHHQQQQQQEPQQGS</sequence>
<dbReference type="InterPro" id="IPR013083">
    <property type="entry name" value="Znf_RING/FYVE/PHD"/>
</dbReference>
<evidence type="ECO:0000256" key="7">
    <source>
        <dbReference type="ARBA" id="ARBA00022771"/>
    </source>
</evidence>
<feature type="domain" description="JmjC" evidence="24">
    <location>
        <begin position="424"/>
        <end position="592"/>
    </location>
</feature>
<protein>
    <recommendedName>
        <fullName evidence="4">[histone H3]-trimethyl-L-lysine(4) demethylase</fullName>
        <ecNumber evidence="4">1.14.11.67</ecNumber>
    </recommendedName>
</protein>
<keyword evidence="13" id="KW-0805">Transcription regulation</keyword>
<feature type="domain" description="PHD-type" evidence="21">
    <location>
        <begin position="295"/>
        <end position="345"/>
    </location>
</feature>
<dbReference type="CDD" id="cd15686">
    <property type="entry name" value="PHD3_KDM5A"/>
    <property type="match status" value="1"/>
</dbReference>
<dbReference type="InterPro" id="IPR003347">
    <property type="entry name" value="JmjC_dom"/>
</dbReference>
<dbReference type="InterPro" id="IPR047972">
    <property type="entry name" value="KDM5A_PHD3"/>
</dbReference>
<dbReference type="SUPFAM" id="SSF46774">
    <property type="entry name" value="ARID-like"/>
    <property type="match status" value="1"/>
</dbReference>
<evidence type="ECO:0000256" key="11">
    <source>
        <dbReference type="ARBA" id="ARBA00023002"/>
    </source>
</evidence>
<feature type="domain" description="PHD-type" evidence="21">
    <location>
        <begin position="1151"/>
        <end position="1211"/>
    </location>
</feature>
<dbReference type="GO" id="GO:0034647">
    <property type="term" value="F:histone H3K4me/H3K4me2/H3K4me3 demethylase activity"/>
    <property type="evidence" value="ECO:0007669"/>
    <property type="project" value="UniProtKB-EC"/>
</dbReference>
<evidence type="ECO:0000256" key="20">
    <source>
        <dbReference type="SAM" id="MobiDB-lite"/>
    </source>
</evidence>
<dbReference type="Gene3D" id="2.60.120.650">
    <property type="entry name" value="Cupin"/>
    <property type="match status" value="1"/>
</dbReference>
<evidence type="ECO:0000256" key="9">
    <source>
        <dbReference type="ARBA" id="ARBA00022853"/>
    </source>
</evidence>
<comment type="cofactor">
    <cofactor evidence="1">
        <name>Fe(2+)</name>
        <dbReference type="ChEBI" id="CHEBI:29033"/>
    </cofactor>
</comment>
<evidence type="ECO:0000256" key="19">
    <source>
        <dbReference type="SAM" id="Coils"/>
    </source>
</evidence>
<dbReference type="Pfam" id="PF02928">
    <property type="entry name" value="zf-C5HC2"/>
    <property type="match status" value="1"/>
</dbReference>
<evidence type="ECO:0000313" key="26">
    <source>
        <dbReference type="Proteomes" id="UP000298787"/>
    </source>
</evidence>
<dbReference type="Pfam" id="PF00628">
    <property type="entry name" value="PHD"/>
    <property type="match status" value="3"/>
</dbReference>
<evidence type="ECO:0000256" key="4">
    <source>
        <dbReference type="ARBA" id="ARBA00012902"/>
    </source>
</evidence>
<evidence type="ECO:0000256" key="16">
    <source>
        <dbReference type="ARBA" id="ARBA00023242"/>
    </source>
</evidence>
<dbReference type="SMART" id="SM01014">
    <property type="entry name" value="ARID"/>
    <property type="match status" value="1"/>
</dbReference>
<keyword evidence="25" id="KW-0808">Transferase</keyword>
<dbReference type="Pfam" id="PF02375">
    <property type="entry name" value="JmjN"/>
    <property type="match status" value="1"/>
</dbReference>
<dbReference type="Gene3D" id="3.30.40.10">
    <property type="entry name" value="Zinc/RING finger domain, C3HC4 (zinc finger)"/>
    <property type="match status" value="2"/>
</dbReference>
<evidence type="ECO:0000313" key="25">
    <source>
        <dbReference type="EMBL" id="TKS90961.1"/>
    </source>
</evidence>
<reference evidence="25 26" key="1">
    <citation type="submission" date="2019-01" db="EMBL/GenBank/DDBJ databases">
        <title>Genome Assembly of Collichthys lucidus.</title>
        <authorList>
            <person name="Cai M."/>
            <person name="Xiao S."/>
        </authorList>
    </citation>
    <scope>NUCLEOTIDE SEQUENCE [LARGE SCALE GENOMIC DNA]</scope>
    <source>
        <strain evidence="25">JT15FE1705JMU</strain>
        <tissue evidence="25">Muscle</tissue>
    </source>
</reference>
<keyword evidence="8" id="KW-0862">Zinc</keyword>
<dbReference type="InterPro" id="IPR013637">
    <property type="entry name" value="Lys_sp_deMease-like_dom"/>
</dbReference>
<dbReference type="GO" id="GO:0005654">
    <property type="term" value="C:nucleoplasm"/>
    <property type="evidence" value="ECO:0007669"/>
    <property type="project" value="UniProtKB-ARBA"/>
</dbReference>
<keyword evidence="14" id="KW-0090">Biological rhythms</keyword>
<dbReference type="InterPro" id="IPR047970">
    <property type="entry name" value="KDM5A_PHD2"/>
</dbReference>
<dbReference type="PROSITE" id="PS51011">
    <property type="entry name" value="ARID"/>
    <property type="match status" value="1"/>
</dbReference>
<dbReference type="FunFam" id="3.30.40.10:FF:000158">
    <property type="entry name" value="Lysine (K)-specific demethylase 5A"/>
    <property type="match status" value="1"/>
</dbReference>
<feature type="region of interest" description="Disordered" evidence="20">
    <location>
        <begin position="183"/>
        <end position="246"/>
    </location>
</feature>
<evidence type="ECO:0000256" key="12">
    <source>
        <dbReference type="ARBA" id="ARBA00023004"/>
    </source>
</evidence>
<evidence type="ECO:0000256" key="3">
    <source>
        <dbReference type="ARBA" id="ARBA00006801"/>
    </source>
</evidence>
<dbReference type="EC" id="1.14.11.67" evidence="4"/>
<dbReference type="PROSITE" id="PS01359">
    <property type="entry name" value="ZF_PHD_1"/>
    <property type="match status" value="2"/>
</dbReference>
<dbReference type="FunFam" id="1.10.150.60:FF:000001">
    <property type="entry name" value="Putative lysine-specific demethylase 5b"/>
    <property type="match status" value="1"/>
</dbReference>
<comment type="similarity">
    <text evidence="3">Belongs to the JARID1 histone demethylase family.</text>
</comment>
<feature type="coiled-coil region" evidence="19">
    <location>
        <begin position="1471"/>
        <end position="1512"/>
    </location>
</feature>
<feature type="compositionally biased region" description="Acidic residues" evidence="20">
    <location>
        <begin position="183"/>
        <end position="208"/>
    </location>
</feature>
<evidence type="ECO:0000256" key="10">
    <source>
        <dbReference type="ARBA" id="ARBA00022964"/>
    </source>
</evidence>
<proteinExistence type="inferred from homology"/>
<dbReference type="InterPro" id="IPR011011">
    <property type="entry name" value="Znf_FYVE_PHD"/>
</dbReference>
<accession>A0A4U5VRU3</accession>
<evidence type="ECO:0000256" key="13">
    <source>
        <dbReference type="ARBA" id="ARBA00023015"/>
    </source>
</evidence>
<dbReference type="SMART" id="SM00501">
    <property type="entry name" value="BRIGHT"/>
    <property type="match status" value="1"/>
</dbReference>
<keyword evidence="6" id="KW-0677">Repeat</keyword>
<dbReference type="Pfam" id="PF21323">
    <property type="entry name" value="KDM5_C-hel"/>
    <property type="match status" value="1"/>
</dbReference>
<dbReference type="InterPro" id="IPR036431">
    <property type="entry name" value="ARID_dom_sf"/>
</dbReference>
<keyword evidence="26" id="KW-1185">Reference proteome</keyword>
<evidence type="ECO:0000259" key="21">
    <source>
        <dbReference type="PROSITE" id="PS50016"/>
    </source>
</evidence>
<dbReference type="FunFam" id="3.30.40.10:FF:000023">
    <property type="entry name" value="Lysine (K)-specific demethylase 5A"/>
    <property type="match status" value="1"/>
</dbReference>
<dbReference type="InterPro" id="IPR047974">
    <property type="entry name" value="KDM5A_ARID"/>
</dbReference>
<dbReference type="GO" id="GO:0006355">
    <property type="term" value="P:regulation of DNA-templated transcription"/>
    <property type="evidence" value="ECO:0007669"/>
    <property type="project" value="TreeGrafter"/>
</dbReference>
<evidence type="ECO:0000259" key="24">
    <source>
        <dbReference type="PROSITE" id="PS51184"/>
    </source>
</evidence>
<dbReference type="FunFam" id="3.30.40.10:FF:000613">
    <property type="entry name" value="lysine-specific demethylase 5A"/>
    <property type="match status" value="1"/>
</dbReference>
<dbReference type="GO" id="GO:0003677">
    <property type="term" value="F:DNA binding"/>
    <property type="evidence" value="ECO:0007669"/>
    <property type="project" value="InterPro"/>
</dbReference>
<evidence type="ECO:0000256" key="6">
    <source>
        <dbReference type="ARBA" id="ARBA00022737"/>
    </source>
</evidence>
<name>A0A4U5VRU3_COLLU</name>
<organism evidence="25 26">
    <name type="scientific">Collichthys lucidus</name>
    <name type="common">Big head croaker</name>
    <name type="synonym">Sciaena lucida</name>
    <dbReference type="NCBI Taxonomy" id="240159"/>
    <lineage>
        <taxon>Eukaryota</taxon>
        <taxon>Metazoa</taxon>
        <taxon>Chordata</taxon>
        <taxon>Craniata</taxon>
        <taxon>Vertebrata</taxon>
        <taxon>Euteleostomi</taxon>
        <taxon>Actinopterygii</taxon>
        <taxon>Neopterygii</taxon>
        <taxon>Teleostei</taxon>
        <taxon>Neoteleostei</taxon>
        <taxon>Acanthomorphata</taxon>
        <taxon>Eupercaria</taxon>
        <taxon>Sciaenidae</taxon>
        <taxon>Collichthys</taxon>
    </lineage>
</organism>
<dbReference type="InterPro" id="IPR048615">
    <property type="entry name" value="KDM5_C-hel"/>
</dbReference>
<dbReference type="SUPFAM" id="SSF51197">
    <property type="entry name" value="Clavaminate synthase-like"/>
    <property type="match status" value="1"/>
</dbReference>
<keyword evidence="25" id="KW-0489">Methyltransferase</keyword>
<dbReference type="Gene3D" id="1.10.150.60">
    <property type="entry name" value="ARID DNA-binding domain"/>
    <property type="match status" value="1"/>
</dbReference>
<keyword evidence="12" id="KW-0408">Iron</keyword>
<feature type="domain" description="ARID" evidence="22">
    <location>
        <begin position="78"/>
        <end position="168"/>
    </location>
</feature>
<dbReference type="Pfam" id="PF01388">
    <property type="entry name" value="ARID"/>
    <property type="match status" value="1"/>
</dbReference>
<dbReference type="EMBL" id="CM014099">
    <property type="protein sequence ID" value="TKS90961.1"/>
    <property type="molecule type" value="Genomic_DNA"/>
</dbReference>
<dbReference type="InterPro" id="IPR019787">
    <property type="entry name" value="Znf_PHD-finger"/>
</dbReference>
<keyword evidence="10" id="KW-0223">Dioxygenase</keyword>
<evidence type="ECO:0000256" key="18">
    <source>
        <dbReference type="PROSITE-ProRule" id="PRU00146"/>
    </source>
</evidence>
<keyword evidence="15" id="KW-0804">Transcription</keyword>
<dbReference type="InterPro" id="IPR003349">
    <property type="entry name" value="JmjN"/>
</dbReference>
<keyword evidence="19" id="KW-0175">Coiled coil</keyword>
<dbReference type="PROSITE" id="PS51183">
    <property type="entry name" value="JMJN"/>
    <property type="match status" value="1"/>
</dbReference>
<evidence type="ECO:0000256" key="14">
    <source>
        <dbReference type="ARBA" id="ARBA00023108"/>
    </source>
</evidence>
<dbReference type="CDD" id="cd16873">
    <property type="entry name" value="ARID_KDM5A"/>
    <property type="match status" value="1"/>
</dbReference>
<dbReference type="InterPro" id="IPR019786">
    <property type="entry name" value="Zinc_finger_PHD-type_CS"/>
</dbReference>
<dbReference type="InterPro" id="IPR001606">
    <property type="entry name" value="ARID_dom"/>
</dbReference>
<dbReference type="GO" id="GO:0008270">
    <property type="term" value="F:zinc ion binding"/>
    <property type="evidence" value="ECO:0007669"/>
    <property type="project" value="UniProtKB-KW"/>
</dbReference>
<dbReference type="GO" id="GO:0000785">
    <property type="term" value="C:chromatin"/>
    <property type="evidence" value="ECO:0007669"/>
    <property type="project" value="TreeGrafter"/>
</dbReference>
<keyword evidence="9" id="KW-0156">Chromatin regulator</keyword>
<dbReference type="STRING" id="240159.A0A4U5VRU3"/>
<keyword evidence="7 18" id="KW-0863">Zinc-finger</keyword>
<evidence type="ECO:0000256" key="8">
    <source>
        <dbReference type="ARBA" id="ARBA00022833"/>
    </source>
</evidence>
<evidence type="ECO:0000256" key="1">
    <source>
        <dbReference type="ARBA" id="ARBA00001954"/>
    </source>
</evidence>
<evidence type="ECO:0000256" key="5">
    <source>
        <dbReference type="ARBA" id="ARBA00022723"/>
    </source>
</evidence>
<dbReference type="Proteomes" id="UP000298787">
    <property type="component" value="Chromosome 22"/>
</dbReference>
<feature type="domain" description="JmjN" evidence="23">
    <location>
        <begin position="13"/>
        <end position="54"/>
    </location>
</feature>
<dbReference type="PANTHER" id="PTHR10694">
    <property type="entry name" value="LYSINE-SPECIFIC DEMETHYLASE"/>
    <property type="match status" value="1"/>
</dbReference>
<dbReference type="SMART" id="SM00249">
    <property type="entry name" value="PHD"/>
    <property type="match status" value="3"/>
</dbReference>
<dbReference type="CDD" id="cd15515">
    <property type="entry name" value="PHD1_KDM5A_like"/>
    <property type="match status" value="1"/>
</dbReference>
<dbReference type="SMART" id="SM00558">
    <property type="entry name" value="JmjC"/>
    <property type="match status" value="1"/>
</dbReference>
<dbReference type="Pfam" id="PF08429">
    <property type="entry name" value="PLU-1"/>
    <property type="match status" value="1"/>
</dbReference>
<dbReference type="PANTHER" id="PTHR10694:SF17">
    <property type="entry name" value="LYSINE-SPECIFIC DEMETHYLASE 5A"/>
    <property type="match status" value="1"/>
</dbReference>